<gene>
    <name evidence="2" type="primary">RvY_09661-1</name>
    <name evidence="2" type="synonym">RvY_09661.1</name>
    <name evidence="2" type="ORF">RvY_09661</name>
</gene>
<proteinExistence type="predicted"/>
<keyword evidence="3" id="KW-1185">Reference proteome</keyword>
<feature type="region of interest" description="Disordered" evidence="1">
    <location>
        <begin position="46"/>
        <end position="123"/>
    </location>
</feature>
<evidence type="ECO:0000256" key="1">
    <source>
        <dbReference type="SAM" id="MobiDB-lite"/>
    </source>
</evidence>
<comment type="caution">
    <text evidence="2">The sequence shown here is derived from an EMBL/GenBank/DDBJ whole genome shotgun (WGS) entry which is preliminary data.</text>
</comment>
<feature type="compositionally biased region" description="Polar residues" evidence="1">
    <location>
        <begin position="87"/>
        <end position="103"/>
    </location>
</feature>
<dbReference type="Proteomes" id="UP000186922">
    <property type="component" value="Unassembled WGS sequence"/>
</dbReference>
<evidence type="ECO:0000313" key="3">
    <source>
        <dbReference type="Proteomes" id="UP000186922"/>
    </source>
</evidence>
<name>A0A1D1VFH8_RAMVA</name>
<dbReference type="AlphaFoldDB" id="A0A1D1VFH8"/>
<organism evidence="2 3">
    <name type="scientific">Ramazzottius varieornatus</name>
    <name type="common">Water bear</name>
    <name type="synonym">Tardigrade</name>
    <dbReference type="NCBI Taxonomy" id="947166"/>
    <lineage>
        <taxon>Eukaryota</taxon>
        <taxon>Metazoa</taxon>
        <taxon>Ecdysozoa</taxon>
        <taxon>Tardigrada</taxon>
        <taxon>Eutardigrada</taxon>
        <taxon>Parachela</taxon>
        <taxon>Hypsibioidea</taxon>
        <taxon>Ramazzottiidae</taxon>
        <taxon>Ramazzottius</taxon>
    </lineage>
</organism>
<sequence length="226" mass="23547">MATLSILISIYRTAIHHSLVDNNAPLSSHNINTLSVHALHGLTGRFATRRPTPPRAQQASELAGTASAGWSYDGDPPRTPFDARSFSIPSTPSSTACQAQSGSPEGAGTSHKADERVAYPGPPSVIVKRGTATSSSAALDQIDHGTVSLSCIQPSVASIETDPGSPQREKIRVDVDSEDDPELMTSTPAEGAEVIARIASQGEGASSALMPSADSYQANMVFLVPQ</sequence>
<dbReference type="EMBL" id="BDGG01000004">
    <property type="protein sequence ID" value="GAU98527.1"/>
    <property type="molecule type" value="Genomic_DNA"/>
</dbReference>
<protein>
    <submittedName>
        <fullName evidence="2">Uncharacterized protein</fullName>
    </submittedName>
</protein>
<evidence type="ECO:0000313" key="2">
    <source>
        <dbReference type="EMBL" id="GAU98527.1"/>
    </source>
</evidence>
<accession>A0A1D1VFH8</accession>
<reference evidence="2 3" key="1">
    <citation type="journal article" date="2016" name="Nat. Commun.">
        <title>Extremotolerant tardigrade genome and improved radiotolerance of human cultured cells by tardigrade-unique protein.</title>
        <authorList>
            <person name="Hashimoto T."/>
            <person name="Horikawa D.D."/>
            <person name="Saito Y."/>
            <person name="Kuwahara H."/>
            <person name="Kozuka-Hata H."/>
            <person name="Shin-I T."/>
            <person name="Minakuchi Y."/>
            <person name="Ohishi K."/>
            <person name="Motoyama A."/>
            <person name="Aizu T."/>
            <person name="Enomoto A."/>
            <person name="Kondo K."/>
            <person name="Tanaka S."/>
            <person name="Hara Y."/>
            <person name="Koshikawa S."/>
            <person name="Sagara H."/>
            <person name="Miura T."/>
            <person name="Yokobori S."/>
            <person name="Miyagawa K."/>
            <person name="Suzuki Y."/>
            <person name="Kubo T."/>
            <person name="Oyama M."/>
            <person name="Kohara Y."/>
            <person name="Fujiyama A."/>
            <person name="Arakawa K."/>
            <person name="Katayama T."/>
            <person name="Toyoda A."/>
            <person name="Kunieda T."/>
        </authorList>
    </citation>
    <scope>NUCLEOTIDE SEQUENCE [LARGE SCALE GENOMIC DNA]</scope>
    <source>
        <strain evidence="2 3">YOKOZUNA-1</strain>
    </source>
</reference>